<keyword evidence="3" id="KW-1185">Reference proteome</keyword>
<evidence type="ECO:0000313" key="2">
    <source>
        <dbReference type="EMBL" id="RMZ98802.1"/>
    </source>
</evidence>
<feature type="region of interest" description="Disordered" evidence="1">
    <location>
        <begin position="13"/>
        <end position="85"/>
    </location>
</feature>
<protein>
    <submittedName>
        <fullName evidence="2">Uncharacterized protein</fullName>
    </submittedName>
</protein>
<reference evidence="2 3" key="1">
    <citation type="journal article" date="2018" name="Sci. Rep.">
        <title>Genomic signatures of local adaptation to the degree of environmental predictability in rotifers.</title>
        <authorList>
            <person name="Franch-Gras L."/>
            <person name="Hahn C."/>
            <person name="Garcia-Roger E.M."/>
            <person name="Carmona M.J."/>
            <person name="Serra M."/>
            <person name="Gomez A."/>
        </authorList>
    </citation>
    <scope>NUCLEOTIDE SEQUENCE [LARGE SCALE GENOMIC DNA]</scope>
    <source>
        <strain evidence="2">HYR1</strain>
    </source>
</reference>
<proteinExistence type="predicted"/>
<evidence type="ECO:0000256" key="1">
    <source>
        <dbReference type="SAM" id="MobiDB-lite"/>
    </source>
</evidence>
<organism evidence="2 3">
    <name type="scientific">Brachionus plicatilis</name>
    <name type="common">Marine rotifer</name>
    <name type="synonym">Brachionus muelleri</name>
    <dbReference type="NCBI Taxonomy" id="10195"/>
    <lineage>
        <taxon>Eukaryota</taxon>
        <taxon>Metazoa</taxon>
        <taxon>Spiralia</taxon>
        <taxon>Gnathifera</taxon>
        <taxon>Rotifera</taxon>
        <taxon>Eurotatoria</taxon>
        <taxon>Monogononta</taxon>
        <taxon>Pseudotrocha</taxon>
        <taxon>Ploima</taxon>
        <taxon>Brachionidae</taxon>
        <taxon>Brachionus</taxon>
    </lineage>
</organism>
<gene>
    <name evidence="2" type="ORF">BpHYR1_026414</name>
</gene>
<accession>A0A3M7PIC7</accession>
<name>A0A3M7PIC7_BRAPC</name>
<evidence type="ECO:0000313" key="3">
    <source>
        <dbReference type="Proteomes" id="UP000276133"/>
    </source>
</evidence>
<feature type="compositionally biased region" description="Low complexity" evidence="1">
    <location>
        <begin position="13"/>
        <end position="27"/>
    </location>
</feature>
<dbReference type="Proteomes" id="UP000276133">
    <property type="component" value="Unassembled WGS sequence"/>
</dbReference>
<comment type="caution">
    <text evidence="2">The sequence shown here is derived from an EMBL/GenBank/DDBJ whole genome shotgun (WGS) entry which is preliminary data.</text>
</comment>
<dbReference type="EMBL" id="REGN01010554">
    <property type="protein sequence ID" value="RMZ98802.1"/>
    <property type="molecule type" value="Genomic_DNA"/>
</dbReference>
<sequence>MITQENIELIDLSSSNTTVNQSNQVSTSHKEESNIPPGTSRIVIILLSNVNTNKKTRGRPPKNRNEVNEQTVENPNKRKKNSKNK</sequence>
<dbReference type="AlphaFoldDB" id="A0A3M7PIC7"/>